<dbReference type="STRING" id="1802583.A2311_00615"/>
<feature type="domain" description="GH29D-like beta-sandwich" evidence="3">
    <location>
        <begin position="195"/>
        <end position="251"/>
    </location>
</feature>
<dbReference type="InterPro" id="IPR059177">
    <property type="entry name" value="GH29D-like_dom"/>
</dbReference>
<dbReference type="AlphaFoldDB" id="A0A1F4TSK8"/>
<dbReference type="SUPFAM" id="SSF101898">
    <property type="entry name" value="NHL repeat"/>
    <property type="match status" value="1"/>
</dbReference>
<evidence type="ECO:0000313" key="5">
    <source>
        <dbReference type="Proteomes" id="UP000178951"/>
    </source>
</evidence>
<feature type="domain" description="SbsA Ig-like" evidence="2">
    <location>
        <begin position="73"/>
        <end position="174"/>
    </location>
</feature>
<dbReference type="PANTHER" id="PTHR31778:SF2">
    <property type="entry name" value="BUD SITE SELECTION PROTEIN RAX2"/>
    <property type="match status" value="1"/>
</dbReference>
<comment type="caution">
    <text evidence="4">The sequence shown here is derived from an EMBL/GenBank/DDBJ whole genome shotgun (WGS) entry which is preliminary data.</text>
</comment>
<gene>
    <name evidence="4" type="ORF">A2311_00615</name>
</gene>
<sequence length="615" mass="64263">MDGATISTTSFRVNNGAVSGTVSYANRVATFEPSSALSNSTSYTTGISTAVTDLAGNPLSSPKVWSFTTIQETTPPEVNTTSPVNGATNVSISTSIAINFNEPMDSSTITSSNITVSGGVSGTVLYVGGGSNQAVFSPTSSLSYDTLYVVTVTTGVTDAVGNHLASQYNFSFTTQAAPPASNPTFTLSSGSREANSVLVTIESATAGATIYYTDDGSNPSPSSNQYTTPFTLSSSKTIKAMAVKPPQYSSSSTTEAWYDLYWWSALSTGCNNVVYALTTDSSNNLYAGGLFSSPGTYAAKWNGSDWSALGTGLNGTVRALAIGYSNVLWAGGDFTFYDSYQENHLARWDATGYWLPLGNPGSVAYNGVNDVVYSLCPISTNYNTYIGGSFTESKLHGQLATTTASRELSVYFSGSTVTYNNTDLPGLNGTVYAAVFDAAHDDLYAAGNFTQSGHGATVNKVAKRKYYTTSSTDWTALDTGLSASVFSLAYDSTNSLLYAAGGTIINSNKVAKWNGSAWAEVGSANGPNDSVYALLWDATRNRLFAGGGFTQVDGQAANRIAYWNGSSWSAFGGGVSVGNSINAIAQDTDGNIYVGGDFTSIGGISANRVAKWSKK</sequence>
<dbReference type="Gene3D" id="2.60.40.1220">
    <property type="match status" value="2"/>
</dbReference>
<accession>A0A1F4TSK8</accession>
<evidence type="ECO:0008006" key="6">
    <source>
        <dbReference type="Google" id="ProtNLM"/>
    </source>
</evidence>
<dbReference type="EMBL" id="MEUF01000021">
    <property type="protein sequence ID" value="OGC35724.1"/>
    <property type="molecule type" value="Genomic_DNA"/>
</dbReference>
<dbReference type="Proteomes" id="UP000178951">
    <property type="component" value="Unassembled WGS sequence"/>
</dbReference>
<dbReference type="GO" id="GO:1902929">
    <property type="term" value="C:plasma membrane of growing cell tip"/>
    <property type="evidence" value="ECO:0007669"/>
    <property type="project" value="TreeGrafter"/>
</dbReference>
<evidence type="ECO:0000259" key="2">
    <source>
        <dbReference type="Pfam" id="PF13205"/>
    </source>
</evidence>
<keyword evidence="1" id="KW-0732">Signal</keyword>
<dbReference type="InterPro" id="IPR013431">
    <property type="entry name" value="Delta_60_rpt"/>
</dbReference>
<evidence type="ECO:0000259" key="3">
    <source>
        <dbReference type="Pfam" id="PF13290"/>
    </source>
</evidence>
<dbReference type="Pfam" id="PF13290">
    <property type="entry name" value="CHB_HEX_C_1"/>
    <property type="match status" value="1"/>
</dbReference>
<name>A0A1F4TSK8_UNCSA</name>
<dbReference type="InterPro" id="IPR032812">
    <property type="entry name" value="SbsA_Ig"/>
</dbReference>
<evidence type="ECO:0000313" key="4">
    <source>
        <dbReference type="EMBL" id="OGC35724.1"/>
    </source>
</evidence>
<organism evidence="4 5">
    <name type="scientific">candidate division WOR-1 bacterium RIFOXYB2_FULL_48_7</name>
    <dbReference type="NCBI Taxonomy" id="1802583"/>
    <lineage>
        <taxon>Bacteria</taxon>
        <taxon>Bacillati</taxon>
        <taxon>Saganbacteria</taxon>
    </lineage>
</organism>
<dbReference type="PANTHER" id="PTHR31778">
    <property type="entry name" value="BUD SITE SELECTION PROTEIN RAX2"/>
    <property type="match status" value="1"/>
</dbReference>
<feature type="domain" description="SbsA Ig-like" evidence="2">
    <location>
        <begin position="4"/>
        <end position="69"/>
    </location>
</feature>
<proteinExistence type="predicted"/>
<dbReference type="Pfam" id="PF13205">
    <property type="entry name" value="Big_5"/>
    <property type="match status" value="2"/>
</dbReference>
<evidence type="ECO:0000256" key="1">
    <source>
        <dbReference type="ARBA" id="ARBA00022729"/>
    </source>
</evidence>
<dbReference type="InterPro" id="IPR014755">
    <property type="entry name" value="Cu-Rt/internalin_Ig-like"/>
</dbReference>
<dbReference type="Pfam" id="PF17164">
    <property type="entry name" value="DUF5122"/>
    <property type="match status" value="1"/>
</dbReference>
<reference evidence="4 5" key="1">
    <citation type="journal article" date="2016" name="Nat. Commun.">
        <title>Thousands of microbial genomes shed light on interconnected biogeochemical processes in an aquifer system.</title>
        <authorList>
            <person name="Anantharaman K."/>
            <person name="Brown C.T."/>
            <person name="Hug L.A."/>
            <person name="Sharon I."/>
            <person name="Castelle C.J."/>
            <person name="Probst A.J."/>
            <person name="Thomas B.C."/>
            <person name="Singh A."/>
            <person name="Wilkins M.J."/>
            <person name="Karaoz U."/>
            <person name="Brodie E.L."/>
            <person name="Williams K.H."/>
            <person name="Hubbard S.S."/>
            <person name="Banfield J.F."/>
        </authorList>
    </citation>
    <scope>NUCLEOTIDE SEQUENCE [LARGE SCALE GENOMIC DNA]</scope>
</reference>
<protein>
    <recommendedName>
        <fullName evidence="6">SbsA Ig-like domain-containing protein</fullName>
    </recommendedName>
</protein>